<dbReference type="EMBL" id="LT629782">
    <property type="protein sequence ID" value="SDU10209.1"/>
    <property type="molecule type" value="Genomic_DNA"/>
</dbReference>
<dbReference type="RefSeq" id="WP_057724978.1">
    <property type="nucleotide sequence ID" value="NZ_JYLM01000008.1"/>
</dbReference>
<gene>
    <name evidence="2" type="ORF">SAMN04490197_2841</name>
</gene>
<protein>
    <recommendedName>
        <fullName evidence="4">Lipoprotein</fullName>
    </recommendedName>
</protein>
<organism evidence="2 3">
    <name type="scientific">Pseudomonas orientalis</name>
    <dbReference type="NCBI Taxonomy" id="76758"/>
    <lineage>
        <taxon>Bacteria</taxon>
        <taxon>Pseudomonadati</taxon>
        <taxon>Pseudomonadota</taxon>
        <taxon>Gammaproteobacteria</taxon>
        <taxon>Pseudomonadales</taxon>
        <taxon>Pseudomonadaceae</taxon>
        <taxon>Pseudomonas</taxon>
    </lineage>
</organism>
<feature type="region of interest" description="Disordered" evidence="1">
    <location>
        <begin position="87"/>
        <end position="118"/>
    </location>
</feature>
<evidence type="ECO:0000313" key="3">
    <source>
        <dbReference type="Proteomes" id="UP000183653"/>
    </source>
</evidence>
<dbReference type="PROSITE" id="PS51257">
    <property type="entry name" value="PROKAR_LIPOPROTEIN"/>
    <property type="match status" value="1"/>
</dbReference>
<evidence type="ECO:0000313" key="2">
    <source>
        <dbReference type="EMBL" id="SDU10209.1"/>
    </source>
</evidence>
<evidence type="ECO:0008006" key="4">
    <source>
        <dbReference type="Google" id="ProtNLM"/>
    </source>
</evidence>
<accession>A0A1H2FS94</accession>
<proteinExistence type="predicted"/>
<sequence>MWRYAVVLSAALWLAGCQTTHQELLAKGYPLAFADGFDDGCSSGRQAAGVITGEFRKNVPRYLKDRQYAEGWEDGFRQCKAMRESEELREYQDNRRNDREHEWQQEKDRDAAKAYRSQ</sequence>
<dbReference type="AlphaFoldDB" id="A0A1H2FS94"/>
<name>A0A1H2FS94_9PSED</name>
<evidence type="ECO:0000256" key="1">
    <source>
        <dbReference type="SAM" id="MobiDB-lite"/>
    </source>
</evidence>
<keyword evidence="3" id="KW-1185">Reference proteome</keyword>
<reference evidence="2 3" key="1">
    <citation type="submission" date="2016-10" db="EMBL/GenBank/DDBJ databases">
        <authorList>
            <person name="Varghese N."/>
            <person name="Submissions S."/>
        </authorList>
    </citation>
    <scope>NUCLEOTIDE SEQUENCE [LARGE SCALE GENOMIC DNA]</scope>
    <source>
        <strain evidence="2 3">BS2775</strain>
    </source>
</reference>
<dbReference type="Proteomes" id="UP000183653">
    <property type="component" value="Chromosome I"/>
</dbReference>
<dbReference type="OrthoDB" id="5540985at2"/>